<dbReference type="InterPro" id="IPR036390">
    <property type="entry name" value="WH_DNA-bd_sf"/>
</dbReference>
<dbReference type="PANTHER" id="PTHR33164">
    <property type="entry name" value="TRANSCRIPTIONAL REGULATOR, MARR FAMILY"/>
    <property type="match status" value="1"/>
</dbReference>
<dbReference type="InterPro" id="IPR000835">
    <property type="entry name" value="HTH_MarR-typ"/>
</dbReference>
<feature type="domain" description="HTH marR-type" evidence="1">
    <location>
        <begin position="1"/>
        <end position="139"/>
    </location>
</feature>
<dbReference type="Proteomes" id="UP001589647">
    <property type="component" value="Unassembled WGS sequence"/>
</dbReference>
<dbReference type="InterPro" id="IPR036388">
    <property type="entry name" value="WH-like_DNA-bd_sf"/>
</dbReference>
<dbReference type="SUPFAM" id="SSF46785">
    <property type="entry name" value="Winged helix' DNA-binding domain"/>
    <property type="match status" value="1"/>
</dbReference>
<dbReference type="Pfam" id="PF12802">
    <property type="entry name" value="MarR_2"/>
    <property type="match status" value="1"/>
</dbReference>
<gene>
    <name evidence="2" type="ORF">ACFFV7_40240</name>
</gene>
<proteinExistence type="predicted"/>
<reference evidence="2 3" key="1">
    <citation type="submission" date="2024-09" db="EMBL/GenBank/DDBJ databases">
        <authorList>
            <person name="Sun Q."/>
            <person name="Mori K."/>
        </authorList>
    </citation>
    <scope>NUCLEOTIDE SEQUENCE [LARGE SCALE GENOMIC DNA]</scope>
    <source>
        <strain evidence="2 3">CCM 3426</strain>
    </source>
</reference>
<evidence type="ECO:0000313" key="2">
    <source>
        <dbReference type="EMBL" id="MFB9207473.1"/>
    </source>
</evidence>
<name>A0ABV5ISD6_9ACTN</name>
<dbReference type="SMART" id="SM00347">
    <property type="entry name" value="HTH_MARR"/>
    <property type="match status" value="1"/>
</dbReference>
<evidence type="ECO:0000259" key="1">
    <source>
        <dbReference type="PROSITE" id="PS50995"/>
    </source>
</evidence>
<accession>A0ABV5ISD6</accession>
<dbReference type="PANTHER" id="PTHR33164:SF57">
    <property type="entry name" value="MARR-FAMILY TRANSCRIPTIONAL REGULATOR"/>
    <property type="match status" value="1"/>
</dbReference>
<comment type="caution">
    <text evidence="2">The sequence shown here is derived from an EMBL/GenBank/DDBJ whole genome shotgun (WGS) entry which is preliminary data.</text>
</comment>
<dbReference type="EMBL" id="JBHMEI010000056">
    <property type="protein sequence ID" value="MFB9207473.1"/>
    <property type="molecule type" value="Genomic_DNA"/>
</dbReference>
<dbReference type="InterPro" id="IPR039422">
    <property type="entry name" value="MarR/SlyA-like"/>
</dbReference>
<dbReference type="Gene3D" id="1.10.10.10">
    <property type="entry name" value="Winged helix-like DNA-binding domain superfamily/Winged helix DNA-binding domain"/>
    <property type="match status" value="1"/>
</dbReference>
<protein>
    <submittedName>
        <fullName evidence="2">MarR family winged helix-turn-helix transcriptional regulator</fullName>
    </submittedName>
</protein>
<sequence>MNDDSPADGGPALFRLVRFWSRRWAGQAAGDLGQVQHVLVLEAVQCSGGDADVGTVAHQLGLDHSGASRMVKEAVAAGHLVRETSEHDRRRAALRLTDSGNALLAAARQWQRHVFDDLTASWDEPDRERFGTYLSRLADDVGA</sequence>
<dbReference type="PROSITE" id="PS50995">
    <property type="entry name" value="HTH_MARR_2"/>
    <property type="match status" value="1"/>
</dbReference>
<organism evidence="2 3">
    <name type="scientific">Nonomuraea spiralis</name>
    <dbReference type="NCBI Taxonomy" id="46182"/>
    <lineage>
        <taxon>Bacteria</taxon>
        <taxon>Bacillati</taxon>
        <taxon>Actinomycetota</taxon>
        <taxon>Actinomycetes</taxon>
        <taxon>Streptosporangiales</taxon>
        <taxon>Streptosporangiaceae</taxon>
        <taxon>Nonomuraea</taxon>
    </lineage>
</organism>
<keyword evidence="3" id="KW-1185">Reference proteome</keyword>
<evidence type="ECO:0000313" key="3">
    <source>
        <dbReference type="Proteomes" id="UP001589647"/>
    </source>
</evidence>
<dbReference type="RefSeq" id="WP_189653589.1">
    <property type="nucleotide sequence ID" value="NZ_BMRC01000044.1"/>
</dbReference>